<accession>A0A812BPI5</accession>
<evidence type="ECO:0000313" key="3">
    <source>
        <dbReference type="Proteomes" id="UP000597762"/>
    </source>
</evidence>
<keyword evidence="1" id="KW-1133">Transmembrane helix</keyword>
<comment type="caution">
    <text evidence="2">The sequence shown here is derived from an EMBL/GenBank/DDBJ whole genome shotgun (WGS) entry which is preliminary data.</text>
</comment>
<dbReference type="AlphaFoldDB" id="A0A812BPI5"/>
<proteinExistence type="predicted"/>
<feature type="transmembrane region" description="Helical" evidence="1">
    <location>
        <begin position="128"/>
        <end position="149"/>
    </location>
</feature>
<name>A0A812BPI5_ACAPH</name>
<reference evidence="2" key="1">
    <citation type="submission" date="2021-01" db="EMBL/GenBank/DDBJ databases">
        <authorList>
            <person name="Li R."/>
            <person name="Bekaert M."/>
        </authorList>
    </citation>
    <scope>NUCLEOTIDE SEQUENCE</scope>
    <source>
        <strain evidence="2">Farmed</strain>
    </source>
</reference>
<dbReference type="EMBL" id="CAHIKZ030000702">
    <property type="protein sequence ID" value="CAE1234356.1"/>
    <property type="molecule type" value="Genomic_DNA"/>
</dbReference>
<protein>
    <submittedName>
        <fullName evidence="2">Uncharacterized protein</fullName>
    </submittedName>
</protein>
<keyword evidence="1" id="KW-0472">Membrane</keyword>
<organism evidence="2 3">
    <name type="scientific">Acanthosepion pharaonis</name>
    <name type="common">Pharaoh cuttlefish</name>
    <name type="synonym">Sepia pharaonis</name>
    <dbReference type="NCBI Taxonomy" id="158019"/>
    <lineage>
        <taxon>Eukaryota</taxon>
        <taxon>Metazoa</taxon>
        <taxon>Spiralia</taxon>
        <taxon>Lophotrochozoa</taxon>
        <taxon>Mollusca</taxon>
        <taxon>Cephalopoda</taxon>
        <taxon>Coleoidea</taxon>
        <taxon>Decapodiformes</taxon>
        <taxon>Sepiida</taxon>
        <taxon>Sepiina</taxon>
        <taxon>Sepiidae</taxon>
        <taxon>Acanthosepion</taxon>
    </lineage>
</organism>
<sequence>MYIHIIQKKCAAKNNYYYLKICADEEEDNNYHYANTQSILYWIATTIFSLLKILDENEDVIRQHNPKKRCLRMDMISEQCELYKTAPHIGIQILPNRLNGDFLSRHLQVNLKLYYKKRIISCIKIQQLFFLQGLATVPCSYLIPLLYLVY</sequence>
<evidence type="ECO:0000313" key="2">
    <source>
        <dbReference type="EMBL" id="CAE1234356.1"/>
    </source>
</evidence>
<dbReference type="Proteomes" id="UP000597762">
    <property type="component" value="Unassembled WGS sequence"/>
</dbReference>
<keyword evidence="1" id="KW-0812">Transmembrane</keyword>
<keyword evidence="3" id="KW-1185">Reference proteome</keyword>
<gene>
    <name evidence="2" type="ORF">SPHA_19347</name>
</gene>
<evidence type="ECO:0000256" key="1">
    <source>
        <dbReference type="SAM" id="Phobius"/>
    </source>
</evidence>